<sequence length="356" mass="37859">MPSSTHTNYIGSVSLGPGGSSTFELKIPDSPPPSPASSTKHDPEESVAQTNPSVFTPDRPHSTRPLSSGFHRPTSNPSFSAQTPSKENPDVAELPGSPFLTPEEAPTFDKHGNPLPVSLQPGRPHRQRRGQPWTPEPPSADLPYRPAPAPSPSSNHPSWQQPDRRAPSGSFINDDQPQELLGSPPYTTHYSGADPRNSPYRPYSFRGGNSKAPSTTPAFSSVDPNARYPFAASGAGRHHLTPNIQSPGDMQHAQLPMPVDGGYHQSPGHYGYVPPHWDYGSPQQVVPPVPPGWHYGPPEQQVNPASGTGGQQPQSNDYGGHGDQATHGAPSGGNWGGGGADPWKNPSMADLVYGPK</sequence>
<proteinExistence type="predicted"/>
<protein>
    <submittedName>
        <fullName evidence="1">Uncharacterized protein</fullName>
    </submittedName>
</protein>
<name>A0ACC2XIK1_9TREE</name>
<dbReference type="Proteomes" id="UP001234202">
    <property type="component" value="Unassembled WGS sequence"/>
</dbReference>
<dbReference type="EMBL" id="JASBWV010000013">
    <property type="protein sequence ID" value="KAJ9122876.1"/>
    <property type="molecule type" value="Genomic_DNA"/>
</dbReference>
<keyword evidence="2" id="KW-1185">Reference proteome</keyword>
<gene>
    <name evidence="1" type="ORF">QFC24_003914</name>
</gene>
<accession>A0ACC2XIK1</accession>
<evidence type="ECO:0000313" key="2">
    <source>
        <dbReference type="Proteomes" id="UP001234202"/>
    </source>
</evidence>
<comment type="caution">
    <text evidence="1">The sequence shown here is derived from an EMBL/GenBank/DDBJ whole genome shotgun (WGS) entry which is preliminary data.</text>
</comment>
<evidence type="ECO:0000313" key="1">
    <source>
        <dbReference type="EMBL" id="KAJ9122876.1"/>
    </source>
</evidence>
<reference evidence="1" key="1">
    <citation type="submission" date="2023-04" db="EMBL/GenBank/DDBJ databases">
        <title>Draft Genome sequencing of Naganishia species isolated from polar environments using Oxford Nanopore Technology.</title>
        <authorList>
            <person name="Leo P."/>
            <person name="Venkateswaran K."/>
        </authorList>
    </citation>
    <scope>NUCLEOTIDE SEQUENCE</scope>
    <source>
        <strain evidence="1">DBVPG 5303</strain>
    </source>
</reference>
<organism evidence="1 2">
    <name type="scientific">Naganishia onofrii</name>
    <dbReference type="NCBI Taxonomy" id="1851511"/>
    <lineage>
        <taxon>Eukaryota</taxon>
        <taxon>Fungi</taxon>
        <taxon>Dikarya</taxon>
        <taxon>Basidiomycota</taxon>
        <taxon>Agaricomycotina</taxon>
        <taxon>Tremellomycetes</taxon>
        <taxon>Filobasidiales</taxon>
        <taxon>Filobasidiaceae</taxon>
        <taxon>Naganishia</taxon>
    </lineage>
</organism>